<accession>A0A1X4G6Y2</accession>
<dbReference type="SUPFAM" id="SSF56601">
    <property type="entry name" value="beta-lactamase/transpeptidase-like"/>
    <property type="match status" value="1"/>
</dbReference>
<dbReference type="RefSeq" id="WP_009343072.1">
    <property type="nucleotide sequence ID" value="NZ_NBYN01000042.1"/>
</dbReference>
<proteinExistence type="inferred from homology"/>
<keyword evidence="3" id="KW-0645">Protease</keyword>
<name>A0A1X4G6Y2_9CYAN</name>
<dbReference type="Gene3D" id="3.50.80.20">
    <property type="entry name" value="D-Ala-D-Ala carboxypeptidase C, peptidase S13"/>
    <property type="match status" value="1"/>
</dbReference>
<gene>
    <name evidence="3" type="ORF">B7O87_07810</name>
</gene>
<evidence type="ECO:0000256" key="2">
    <source>
        <dbReference type="ARBA" id="ARBA00022801"/>
    </source>
</evidence>
<organism evidence="3 4">
    <name type="scientific">Cylindrospermopsis raciborskii CENA303</name>
    <dbReference type="NCBI Taxonomy" id="1170769"/>
    <lineage>
        <taxon>Bacteria</taxon>
        <taxon>Bacillati</taxon>
        <taxon>Cyanobacteriota</taxon>
        <taxon>Cyanophyceae</taxon>
        <taxon>Nostocales</taxon>
        <taxon>Aphanizomenonaceae</taxon>
        <taxon>Cylindrospermopsis</taxon>
    </lineage>
</organism>
<dbReference type="GO" id="GO:0006508">
    <property type="term" value="P:proteolysis"/>
    <property type="evidence" value="ECO:0007669"/>
    <property type="project" value="InterPro"/>
</dbReference>
<dbReference type="GO" id="GO:0000270">
    <property type="term" value="P:peptidoglycan metabolic process"/>
    <property type="evidence" value="ECO:0007669"/>
    <property type="project" value="TreeGrafter"/>
</dbReference>
<comment type="similarity">
    <text evidence="1">Belongs to the peptidase S13 family.</text>
</comment>
<protein>
    <submittedName>
        <fullName evidence="3">D-alanyl-D-alanine carboxypeptidase</fullName>
    </submittedName>
</protein>
<dbReference type="PRINTS" id="PR00922">
    <property type="entry name" value="DADACBPTASE3"/>
</dbReference>
<evidence type="ECO:0000256" key="1">
    <source>
        <dbReference type="ARBA" id="ARBA00006096"/>
    </source>
</evidence>
<reference evidence="4" key="1">
    <citation type="submission" date="2017-04" db="EMBL/GenBank/DDBJ databases">
        <authorList>
            <person name="Abreu V.A."/>
            <person name="Popin R.V."/>
            <person name="Rigonato J."/>
            <person name="Andreote A.P."/>
            <person name="Schaker P.C."/>
            <person name="Hoff-Risseti C."/>
            <person name="Alvarenga D.O."/>
            <person name="Varani A.M."/>
            <person name="Fiore M.F."/>
        </authorList>
    </citation>
    <scope>NUCLEOTIDE SEQUENCE [LARGE SCALE GENOMIC DNA]</scope>
    <source>
        <strain evidence="4">CENA303</strain>
    </source>
</reference>
<dbReference type="Pfam" id="PF02113">
    <property type="entry name" value="Peptidase_S13"/>
    <property type="match status" value="2"/>
</dbReference>
<dbReference type="InterPro" id="IPR000667">
    <property type="entry name" value="Peptidase_S13"/>
</dbReference>
<dbReference type="GO" id="GO:0004185">
    <property type="term" value="F:serine-type carboxypeptidase activity"/>
    <property type="evidence" value="ECO:0007669"/>
    <property type="project" value="InterPro"/>
</dbReference>
<dbReference type="Gene3D" id="3.40.710.10">
    <property type="entry name" value="DD-peptidase/beta-lactamase superfamily"/>
    <property type="match status" value="1"/>
</dbReference>
<evidence type="ECO:0000313" key="4">
    <source>
        <dbReference type="Proteomes" id="UP000192997"/>
    </source>
</evidence>
<keyword evidence="3" id="KW-0121">Carboxypeptidase</keyword>
<keyword evidence="2" id="KW-0378">Hydrolase</keyword>
<sequence length="457" mass="49485">MLELLGSGLISIWLDLAGIKIQPVGTLEALAVQSSLGFVIAPDPSLVGAMTTRQYLQGLISSRLIPPDLASHQGIWLQSGPILMANHQGTVPLPAASLTKVATSLASFKTLGPNYQFQTLVGITGPIVNRVVNGDLVITGGTDPMFVGEEAIAIGNTLNKMGIQQVKGNLVITGKFAMNFSSNPNIAGQIFKQALNHKTWNRNLTYQHSIMPKGTLKPQLVINGVIKVAPPSRHNQLLPQTLLIRHLSLPLHQIIKEMNVYSNNEIAEMLSQHVGGANVVSSISSQLAMVPQSEIQLINGSGLGRENRISPRAVAAMFMALQREAMASNLTLADLFPTSGLDNRGTMQHRNMPNATVMKTGTLSDVSALAGVLPTRDRGLVWFTIINRGNQVSSFRAEQDKLLQKLVKQLATDNIFPKTLTPHSGNKSVLSLGSPNRNEVMYKVHYPCQNRTLRKLC</sequence>
<dbReference type="AlphaFoldDB" id="A0A1X4G6Y2"/>
<dbReference type="PANTHER" id="PTHR30023">
    <property type="entry name" value="D-ALANYL-D-ALANINE CARBOXYPEPTIDASE"/>
    <property type="match status" value="1"/>
</dbReference>
<dbReference type="Proteomes" id="UP000192997">
    <property type="component" value="Unassembled WGS sequence"/>
</dbReference>
<comment type="caution">
    <text evidence="3">The sequence shown here is derived from an EMBL/GenBank/DDBJ whole genome shotgun (WGS) entry which is preliminary data.</text>
</comment>
<evidence type="ECO:0000313" key="3">
    <source>
        <dbReference type="EMBL" id="OSO90717.1"/>
    </source>
</evidence>
<dbReference type="InterPro" id="IPR012338">
    <property type="entry name" value="Beta-lactam/transpept-like"/>
</dbReference>
<dbReference type="EMBL" id="NBYN01000042">
    <property type="protein sequence ID" value="OSO90717.1"/>
    <property type="molecule type" value="Genomic_DNA"/>
</dbReference>
<dbReference type="PANTHER" id="PTHR30023:SF0">
    <property type="entry name" value="PENICILLIN-SENSITIVE CARBOXYPEPTIDASE A"/>
    <property type="match status" value="1"/>
</dbReference>